<dbReference type="PANTHER" id="PTHR45586">
    <property type="entry name" value="TPR REPEAT-CONTAINING PROTEIN PA4667"/>
    <property type="match status" value="1"/>
</dbReference>
<dbReference type="GO" id="GO:0006396">
    <property type="term" value="P:RNA processing"/>
    <property type="evidence" value="ECO:0007669"/>
    <property type="project" value="InterPro"/>
</dbReference>
<protein>
    <submittedName>
        <fullName evidence="4">Tfp pilus assembly protein PilF</fullName>
    </submittedName>
</protein>
<dbReference type="OrthoDB" id="7637125at2"/>
<dbReference type="AlphaFoldDB" id="A0A1G7DZF7"/>
<dbReference type="Pfam" id="PF13174">
    <property type="entry name" value="TPR_6"/>
    <property type="match status" value="1"/>
</dbReference>
<reference evidence="5" key="1">
    <citation type="submission" date="2016-10" db="EMBL/GenBank/DDBJ databases">
        <authorList>
            <person name="Varghese N."/>
            <person name="Submissions S."/>
        </authorList>
    </citation>
    <scope>NUCLEOTIDE SEQUENCE [LARGE SCALE GENOMIC DNA]</scope>
    <source>
        <strain evidence="5">DSM 10146</strain>
    </source>
</reference>
<dbReference type="InterPro" id="IPR019734">
    <property type="entry name" value="TPR_rpt"/>
</dbReference>
<evidence type="ECO:0000313" key="5">
    <source>
        <dbReference type="Proteomes" id="UP000198994"/>
    </source>
</evidence>
<evidence type="ECO:0000313" key="4">
    <source>
        <dbReference type="EMBL" id="SDE56847.1"/>
    </source>
</evidence>
<accession>A0A1G7DZF7</accession>
<dbReference type="PANTHER" id="PTHR45586:SF1">
    <property type="entry name" value="LIPOPOLYSACCHARIDE ASSEMBLY PROTEIN B"/>
    <property type="match status" value="1"/>
</dbReference>
<dbReference type="STRING" id="282683.SAMN04488105_10528"/>
<dbReference type="InterPro" id="IPR003107">
    <property type="entry name" value="HAT"/>
</dbReference>
<evidence type="ECO:0000256" key="3">
    <source>
        <dbReference type="PROSITE-ProRule" id="PRU00339"/>
    </source>
</evidence>
<name>A0A1G7DZF7_9RHOB</name>
<keyword evidence="5" id="KW-1185">Reference proteome</keyword>
<dbReference type="InterPro" id="IPR051012">
    <property type="entry name" value="CellSynth/LPSAsmb/PSIAsmb"/>
</dbReference>
<sequence length="830" mass="89410">MFSGFAPRRFSIRAVAPSLPVSLKTACLVLAVTAVSACKDDATTAARHLERAGTYLAEGDPARARLEYLNALKLQPNNLPARLGLAELLSSSGERDAAYAQFRRVVEQEPNHLAALLELSELAMERLEWADARGYTDRAAALAPDDAGVAVRLAVLAYADASETGDAERIAAAHADLLALRSPEAVALLPMHYALIDGFVRQGVPEKAMQEMNVALAQAPGDLRLLSVKTQLLHRLGRQDEIAGHIRQMIALYPANAGLRTMLADWYLETGDIDAAEAVTRDRPDAETVEARLAVVRFLAQHRGTEAALAELEQLIAEEGAPDDYRLLRAAIHFDAGQQDAALAEAQEVAQAARDRGEAPAGALLLIAQMRDKAGDRAGAEETLRALLADTPLHLEANQLLAIYLLDRGQPEPALRHLVAAQSVNSQQPQTLSLLSRAYAASGDAVMARQLQSEAFDASGRAPDAALRYALLLADAGSESAAIDVLNASLERFPEDLGLLTTLGEQYRLTAQWERAASIEDRLRQIGSGEALLVAERIRFDRQVAQEDIEVAIGYLDQRWSEGRDSAASYAAITRANLSSGHPDRARRVLELGLSRFPEDRNLRAAGATLAMTEQKFDEAAAILQDLLQDTPNNEPLWIDLLRVRQRQDDLVAAADVIDAGLAANPGAALLRWELALNREARGDHDGAIEVYEALLADHPSSAPVRNNLATLLSTAREDSGSLARAAEIAAPLAGSPVPHFLDTYGWIEFRRNAFAPAAEALTAAALQLRDNPKVQFHAAEALAATDRGDEARQHYEAVIRLAVNDNDPLAARARAALDAMPADGTKAAN</sequence>
<keyword evidence="1" id="KW-0677">Repeat</keyword>
<dbReference type="SUPFAM" id="SSF48452">
    <property type="entry name" value="TPR-like"/>
    <property type="match status" value="5"/>
</dbReference>
<evidence type="ECO:0000256" key="1">
    <source>
        <dbReference type="ARBA" id="ARBA00022737"/>
    </source>
</evidence>
<dbReference type="EMBL" id="FNAV01000005">
    <property type="protein sequence ID" value="SDE56847.1"/>
    <property type="molecule type" value="Genomic_DNA"/>
</dbReference>
<dbReference type="Pfam" id="PF14559">
    <property type="entry name" value="TPR_19"/>
    <property type="match status" value="2"/>
</dbReference>
<organism evidence="4 5">
    <name type="scientific">Salipiger thiooxidans</name>
    <dbReference type="NCBI Taxonomy" id="282683"/>
    <lineage>
        <taxon>Bacteria</taxon>
        <taxon>Pseudomonadati</taxon>
        <taxon>Pseudomonadota</taxon>
        <taxon>Alphaproteobacteria</taxon>
        <taxon>Rhodobacterales</taxon>
        <taxon>Roseobacteraceae</taxon>
        <taxon>Salipiger</taxon>
    </lineage>
</organism>
<dbReference type="Proteomes" id="UP000198994">
    <property type="component" value="Unassembled WGS sequence"/>
</dbReference>
<keyword evidence="2 3" id="KW-0802">TPR repeat</keyword>
<dbReference type="SMART" id="SM00028">
    <property type="entry name" value="TPR"/>
    <property type="match status" value="7"/>
</dbReference>
<proteinExistence type="predicted"/>
<dbReference type="PROSITE" id="PS50005">
    <property type="entry name" value="TPR"/>
    <property type="match status" value="1"/>
</dbReference>
<evidence type="ECO:0000256" key="2">
    <source>
        <dbReference type="ARBA" id="ARBA00022803"/>
    </source>
</evidence>
<dbReference type="Gene3D" id="1.25.40.10">
    <property type="entry name" value="Tetratricopeptide repeat domain"/>
    <property type="match status" value="4"/>
</dbReference>
<dbReference type="SMART" id="SM00386">
    <property type="entry name" value="HAT"/>
    <property type="match status" value="5"/>
</dbReference>
<gene>
    <name evidence="4" type="ORF">SAMN04488105_10528</name>
</gene>
<feature type="repeat" description="TPR" evidence="3">
    <location>
        <begin position="79"/>
        <end position="112"/>
    </location>
</feature>
<dbReference type="InterPro" id="IPR011990">
    <property type="entry name" value="TPR-like_helical_dom_sf"/>
</dbReference>